<dbReference type="InParanoid" id="A0A545AEA3"/>
<name>A0A545AEA3_9ACTN</name>
<proteinExistence type="predicted"/>
<sequence length="108" mass="11361">MAAVLGLIVAALAPTERLPIAIAGFVVAFAIEVGGALLAYRLWRGPASAEPFSWRAVVTLPLFIGYAAAAIAVPLHLGVDYAIPVGPRWWLLPVVWAAFTVLALGAER</sequence>
<keyword evidence="2" id="KW-0378">Hydrolase</keyword>
<organism evidence="2 3">
    <name type="scientific">Cryptosporangium phraense</name>
    <dbReference type="NCBI Taxonomy" id="2593070"/>
    <lineage>
        <taxon>Bacteria</taxon>
        <taxon>Bacillati</taxon>
        <taxon>Actinomycetota</taxon>
        <taxon>Actinomycetes</taxon>
        <taxon>Cryptosporangiales</taxon>
        <taxon>Cryptosporangiaceae</taxon>
        <taxon>Cryptosporangium</taxon>
    </lineage>
</organism>
<reference evidence="2 3" key="1">
    <citation type="submission" date="2019-07" db="EMBL/GenBank/DDBJ databases">
        <title>Cryptosporangium phraense sp. nov., isolated from plant litter.</title>
        <authorList>
            <person name="Suriyachadkun C."/>
        </authorList>
    </citation>
    <scope>NUCLEOTIDE SEQUENCE [LARGE SCALE GENOMIC DNA]</scope>
    <source>
        <strain evidence="2 3">A-T 5661</strain>
    </source>
</reference>
<dbReference type="GO" id="GO:0016787">
    <property type="term" value="F:hydrolase activity"/>
    <property type="evidence" value="ECO:0007669"/>
    <property type="project" value="UniProtKB-KW"/>
</dbReference>
<gene>
    <name evidence="2" type="ORF">FL583_38870</name>
</gene>
<dbReference type="Proteomes" id="UP000317982">
    <property type="component" value="Unassembled WGS sequence"/>
</dbReference>
<comment type="caution">
    <text evidence="2">The sequence shown here is derived from an EMBL/GenBank/DDBJ whole genome shotgun (WGS) entry which is preliminary data.</text>
</comment>
<dbReference type="EMBL" id="VIRS01000062">
    <property type="protein sequence ID" value="TQS39643.1"/>
    <property type="molecule type" value="Genomic_DNA"/>
</dbReference>
<evidence type="ECO:0000313" key="3">
    <source>
        <dbReference type="Proteomes" id="UP000317982"/>
    </source>
</evidence>
<evidence type="ECO:0000313" key="2">
    <source>
        <dbReference type="EMBL" id="TQS39643.1"/>
    </source>
</evidence>
<keyword evidence="3" id="KW-1185">Reference proteome</keyword>
<feature type="transmembrane region" description="Helical" evidence="1">
    <location>
        <begin position="89"/>
        <end position="106"/>
    </location>
</feature>
<dbReference type="AlphaFoldDB" id="A0A545AEA3"/>
<evidence type="ECO:0000256" key="1">
    <source>
        <dbReference type="SAM" id="Phobius"/>
    </source>
</evidence>
<feature type="transmembrane region" description="Helical" evidence="1">
    <location>
        <begin position="52"/>
        <end position="77"/>
    </location>
</feature>
<feature type="non-terminal residue" evidence="2">
    <location>
        <position position="108"/>
    </location>
</feature>
<accession>A0A545AEA3</accession>
<keyword evidence="1" id="KW-1133">Transmembrane helix</keyword>
<keyword evidence="1" id="KW-0812">Transmembrane</keyword>
<keyword evidence="1" id="KW-0472">Membrane</keyword>
<protein>
    <submittedName>
        <fullName evidence="2">Dienelactone hydrolase</fullName>
    </submittedName>
</protein>
<feature type="transmembrane region" description="Helical" evidence="1">
    <location>
        <begin position="20"/>
        <end position="40"/>
    </location>
</feature>